<evidence type="ECO:0000256" key="3">
    <source>
        <dbReference type="ARBA" id="ARBA00021907"/>
    </source>
</evidence>
<evidence type="ECO:0000256" key="5">
    <source>
        <dbReference type="ARBA" id="ARBA00022618"/>
    </source>
</evidence>
<evidence type="ECO:0000259" key="13">
    <source>
        <dbReference type="Pfam" id="PF18075"/>
    </source>
</evidence>
<evidence type="ECO:0000256" key="10">
    <source>
        <dbReference type="PIRNR" id="PIRNR003097"/>
    </source>
</evidence>
<dbReference type="PIRSF" id="PIRSF003097">
    <property type="entry name" value="FtsX"/>
    <property type="match status" value="1"/>
</dbReference>
<dbReference type="Proteomes" id="UP000662783">
    <property type="component" value="Chromosome"/>
</dbReference>
<comment type="subcellular location">
    <subcellularLocation>
        <location evidence="1">Cell membrane</location>
        <topology evidence="1">Multi-pass membrane protein</topology>
    </subcellularLocation>
</comment>
<comment type="similarity">
    <text evidence="2 10">Belongs to the ABC-4 integral membrane protein family. FtsX subfamily.</text>
</comment>
<keyword evidence="7 11" id="KW-1133">Transmembrane helix</keyword>
<keyword evidence="9 10" id="KW-0131">Cell cycle</keyword>
<reference evidence="14" key="1">
    <citation type="submission" date="2021-02" db="EMBL/GenBank/DDBJ databases">
        <title>Fulvivirga sp. S481 isolated from sea water.</title>
        <authorList>
            <person name="Bae S.S."/>
            <person name="Baek K."/>
        </authorList>
    </citation>
    <scope>NUCLEOTIDE SEQUENCE</scope>
    <source>
        <strain evidence="14">S481</strain>
    </source>
</reference>
<organism evidence="14 15">
    <name type="scientific">Fulvivirga lutea</name>
    <dbReference type="NCBI Taxonomy" id="2810512"/>
    <lineage>
        <taxon>Bacteria</taxon>
        <taxon>Pseudomonadati</taxon>
        <taxon>Bacteroidota</taxon>
        <taxon>Cytophagia</taxon>
        <taxon>Cytophagales</taxon>
        <taxon>Fulvivirgaceae</taxon>
        <taxon>Fulvivirga</taxon>
    </lineage>
</organism>
<dbReference type="InterPro" id="IPR003838">
    <property type="entry name" value="ABC3_permease_C"/>
</dbReference>
<evidence type="ECO:0000313" key="14">
    <source>
        <dbReference type="EMBL" id="QSE96853.1"/>
    </source>
</evidence>
<evidence type="ECO:0000256" key="11">
    <source>
        <dbReference type="SAM" id="Phobius"/>
    </source>
</evidence>
<feature type="transmembrane region" description="Helical" evidence="11">
    <location>
        <begin position="264"/>
        <end position="284"/>
    </location>
</feature>
<evidence type="ECO:0000256" key="9">
    <source>
        <dbReference type="ARBA" id="ARBA00023306"/>
    </source>
</evidence>
<feature type="transmembrane region" description="Helical" evidence="11">
    <location>
        <begin position="20"/>
        <end position="41"/>
    </location>
</feature>
<proteinExistence type="inferred from homology"/>
<evidence type="ECO:0000256" key="2">
    <source>
        <dbReference type="ARBA" id="ARBA00007379"/>
    </source>
</evidence>
<evidence type="ECO:0000313" key="15">
    <source>
        <dbReference type="Proteomes" id="UP000662783"/>
    </source>
</evidence>
<sequence>MGDKDSKSRKKKKLGSYPSFSVIFSITLSLFVIGLFGLLILHANRLSEIVRENVEIQVYLNKDISQNQKIQVFKTLSSKEYVAKQNDEVQISFISKEEAEKQFIEDTGEDFKEFLGENPLRDAYIVKIAPEQQQTANLKTIKKELEKLSGVFEVVYVENLVDSINENMTKIALFLLGFAVILLLVVIILINNTIKLALFSQRFLIRSMQLVGATSGFIQRPFLMRSIFNGILAGILSSVLLYSLMNFANSKIQDLETLQEIDKILILFMSLLVIGGVIGLLSTYRSVRKYLKMSLDELY</sequence>
<dbReference type="InterPro" id="IPR004513">
    <property type="entry name" value="FtsX"/>
</dbReference>
<dbReference type="PANTHER" id="PTHR47755:SF1">
    <property type="entry name" value="CELL DIVISION PROTEIN FTSX"/>
    <property type="match status" value="1"/>
</dbReference>
<evidence type="ECO:0000256" key="7">
    <source>
        <dbReference type="ARBA" id="ARBA00022989"/>
    </source>
</evidence>
<dbReference type="EMBL" id="CP070608">
    <property type="protein sequence ID" value="QSE96853.1"/>
    <property type="molecule type" value="Genomic_DNA"/>
</dbReference>
<gene>
    <name evidence="14" type="ORF">JR347_14805</name>
</gene>
<evidence type="ECO:0000259" key="12">
    <source>
        <dbReference type="Pfam" id="PF02687"/>
    </source>
</evidence>
<feature type="domain" description="FtsX extracellular" evidence="13">
    <location>
        <begin position="54"/>
        <end position="154"/>
    </location>
</feature>
<protein>
    <recommendedName>
        <fullName evidence="3 10">Cell division protein FtsX</fullName>
    </recommendedName>
</protein>
<dbReference type="Pfam" id="PF18075">
    <property type="entry name" value="FtsX_ECD"/>
    <property type="match status" value="1"/>
</dbReference>
<dbReference type="GO" id="GO:0051301">
    <property type="term" value="P:cell division"/>
    <property type="evidence" value="ECO:0007669"/>
    <property type="project" value="UniProtKB-KW"/>
</dbReference>
<keyword evidence="8 10" id="KW-0472">Membrane</keyword>
<dbReference type="Gene3D" id="3.30.70.3040">
    <property type="match status" value="1"/>
</dbReference>
<evidence type="ECO:0000256" key="8">
    <source>
        <dbReference type="ARBA" id="ARBA00023136"/>
    </source>
</evidence>
<dbReference type="KEGG" id="fuv:JR347_14805"/>
<evidence type="ECO:0000256" key="4">
    <source>
        <dbReference type="ARBA" id="ARBA00022475"/>
    </source>
</evidence>
<evidence type="ECO:0000256" key="1">
    <source>
        <dbReference type="ARBA" id="ARBA00004651"/>
    </source>
</evidence>
<dbReference type="Pfam" id="PF02687">
    <property type="entry name" value="FtsX"/>
    <property type="match status" value="1"/>
</dbReference>
<name>A0A974WEH0_9BACT</name>
<dbReference type="InterPro" id="IPR040690">
    <property type="entry name" value="FtsX_ECD"/>
</dbReference>
<dbReference type="PANTHER" id="PTHR47755">
    <property type="entry name" value="CELL DIVISION PROTEIN FTSX"/>
    <property type="match status" value="1"/>
</dbReference>
<keyword evidence="4 10" id="KW-1003">Cell membrane</keyword>
<keyword evidence="15" id="KW-1185">Reference proteome</keyword>
<accession>A0A974WEH0</accession>
<feature type="transmembrane region" description="Helical" evidence="11">
    <location>
        <begin position="227"/>
        <end position="244"/>
    </location>
</feature>
<keyword evidence="5 10" id="KW-0132">Cell division</keyword>
<keyword evidence="6 11" id="KW-0812">Transmembrane</keyword>
<dbReference type="GO" id="GO:0005886">
    <property type="term" value="C:plasma membrane"/>
    <property type="evidence" value="ECO:0007669"/>
    <property type="project" value="UniProtKB-SubCell"/>
</dbReference>
<evidence type="ECO:0000256" key="6">
    <source>
        <dbReference type="ARBA" id="ARBA00022692"/>
    </source>
</evidence>
<dbReference type="RefSeq" id="WP_205721367.1">
    <property type="nucleotide sequence ID" value="NZ_CP070608.1"/>
</dbReference>
<dbReference type="AlphaFoldDB" id="A0A974WEH0"/>
<feature type="transmembrane region" description="Helical" evidence="11">
    <location>
        <begin position="171"/>
        <end position="198"/>
    </location>
</feature>
<feature type="domain" description="ABC3 transporter permease C-terminal" evidence="12">
    <location>
        <begin position="178"/>
        <end position="289"/>
    </location>
</feature>